<evidence type="ECO:0000313" key="1">
    <source>
        <dbReference type="EMBL" id="KAG2176101.1"/>
    </source>
</evidence>
<dbReference type="EMBL" id="JAEPRA010000014">
    <property type="protein sequence ID" value="KAG2176101.1"/>
    <property type="molecule type" value="Genomic_DNA"/>
</dbReference>
<comment type="caution">
    <text evidence="1">The sequence shown here is derived from an EMBL/GenBank/DDBJ whole genome shotgun (WGS) entry which is preliminary data.</text>
</comment>
<reference evidence="1" key="1">
    <citation type="submission" date="2020-12" db="EMBL/GenBank/DDBJ databases">
        <title>Metabolic potential, ecology and presence of endohyphal bacteria is reflected in genomic diversity of Mucoromycotina.</title>
        <authorList>
            <person name="Muszewska A."/>
            <person name="Okrasinska A."/>
            <person name="Steczkiewicz K."/>
            <person name="Drgas O."/>
            <person name="Orlowska M."/>
            <person name="Perlinska-Lenart U."/>
            <person name="Aleksandrzak-Piekarczyk T."/>
            <person name="Szatraj K."/>
            <person name="Zielenkiewicz U."/>
            <person name="Pilsyk S."/>
            <person name="Malc E."/>
            <person name="Mieczkowski P."/>
            <person name="Kruszewska J.S."/>
            <person name="Biernat P."/>
            <person name="Pawlowska J."/>
        </authorList>
    </citation>
    <scope>NUCLEOTIDE SEQUENCE</scope>
    <source>
        <strain evidence="1">WA0000051536</strain>
    </source>
</reference>
<proteinExistence type="predicted"/>
<organism evidence="1 2">
    <name type="scientific">Umbelopsis vinacea</name>
    <dbReference type="NCBI Taxonomy" id="44442"/>
    <lineage>
        <taxon>Eukaryota</taxon>
        <taxon>Fungi</taxon>
        <taxon>Fungi incertae sedis</taxon>
        <taxon>Mucoromycota</taxon>
        <taxon>Mucoromycotina</taxon>
        <taxon>Umbelopsidomycetes</taxon>
        <taxon>Umbelopsidales</taxon>
        <taxon>Umbelopsidaceae</taxon>
        <taxon>Umbelopsis</taxon>
    </lineage>
</organism>
<keyword evidence="2" id="KW-1185">Reference proteome</keyword>
<protein>
    <submittedName>
        <fullName evidence="1">Uncharacterized protein</fullName>
    </submittedName>
</protein>
<dbReference type="Proteomes" id="UP000612746">
    <property type="component" value="Unassembled WGS sequence"/>
</dbReference>
<name>A0A8H7PMV0_9FUNG</name>
<accession>A0A8H7PMV0</accession>
<gene>
    <name evidence="1" type="ORF">INT44_000580</name>
</gene>
<evidence type="ECO:0000313" key="2">
    <source>
        <dbReference type="Proteomes" id="UP000612746"/>
    </source>
</evidence>
<sequence>MEPGISWEQLFDSNGDMLTYLRVQNVFAHLGNLDVMNCCGWRIQPDVTGKLPKIYTARVPGTLPNFPATAIPHVRYVYHY</sequence>
<dbReference type="AlphaFoldDB" id="A0A8H7PMV0"/>